<evidence type="ECO:0000313" key="2">
    <source>
        <dbReference type="Proteomes" id="UP000789920"/>
    </source>
</evidence>
<reference evidence="1" key="1">
    <citation type="submission" date="2021-06" db="EMBL/GenBank/DDBJ databases">
        <authorList>
            <person name="Kallberg Y."/>
            <person name="Tangrot J."/>
            <person name="Rosling A."/>
        </authorList>
    </citation>
    <scope>NUCLEOTIDE SEQUENCE</scope>
    <source>
        <strain evidence="1">MA461A</strain>
    </source>
</reference>
<sequence length="212" mass="23458">MDNCELILNFVTQGPTVGNQSIRSKLKEVRGSWKEKNRVRKSLKKEIKKNSGNNDASLISTNVEARSKANVLPEKQNSKQQSNQTNKYSNNGGDNETPNQFNKHLNSDSNSKPQIISSIFTCNPEIVDIHENKISTRNTAHYEPSNAPINDGSFIGMGLNVDLVTNVKDKLGVEKPTNVQKKVIPILLSLIQNNDDTSNKDIDVVLQAETGS</sequence>
<keyword evidence="2" id="KW-1185">Reference proteome</keyword>
<comment type="caution">
    <text evidence="1">The sequence shown here is derived from an EMBL/GenBank/DDBJ whole genome shotgun (WGS) entry which is preliminary data.</text>
</comment>
<evidence type="ECO:0000313" key="1">
    <source>
        <dbReference type="EMBL" id="CAG8835573.1"/>
    </source>
</evidence>
<proteinExistence type="predicted"/>
<accession>A0ACA9SED8</accession>
<protein>
    <submittedName>
        <fullName evidence="1">15817_t:CDS:1</fullName>
    </submittedName>
</protein>
<dbReference type="EMBL" id="CAJVQC010112231">
    <property type="protein sequence ID" value="CAG8835573.1"/>
    <property type="molecule type" value="Genomic_DNA"/>
</dbReference>
<organism evidence="1 2">
    <name type="scientific">Racocetra persica</name>
    <dbReference type="NCBI Taxonomy" id="160502"/>
    <lineage>
        <taxon>Eukaryota</taxon>
        <taxon>Fungi</taxon>
        <taxon>Fungi incertae sedis</taxon>
        <taxon>Mucoromycota</taxon>
        <taxon>Glomeromycotina</taxon>
        <taxon>Glomeromycetes</taxon>
        <taxon>Diversisporales</taxon>
        <taxon>Gigasporaceae</taxon>
        <taxon>Racocetra</taxon>
    </lineage>
</organism>
<feature type="non-terminal residue" evidence="1">
    <location>
        <position position="212"/>
    </location>
</feature>
<name>A0ACA9SED8_9GLOM</name>
<gene>
    <name evidence="1" type="ORF">RPERSI_LOCUS29599</name>
</gene>
<dbReference type="Proteomes" id="UP000789920">
    <property type="component" value="Unassembled WGS sequence"/>
</dbReference>